<evidence type="ECO:0000256" key="3">
    <source>
        <dbReference type="ARBA" id="ARBA00023125"/>
    </source>
</evidence>
<evidence type="ECO:0000256" key="4">
    <source>
        <dbReference type="ARBA" id="ARBA00023163"/>
    </source>
</evidence>
<dbReference type="PANTHER" id="PTHR31845:SF10">
    <property type="entry name" value="ZN(II)2CYS6 TRANSCRIPTION FACTOR (EUROFUNG)"/>
    <property type="match status" value="1"/>
</dbReference>
<keyword evidence="3" id="KW-0238">DNA-binding</keyword>
<dbReference type="GO" id="GO:0005634">
    <property type="term" value="C:nucleus"/>
    <property type="evidence" value="ECO:0007669"/>
    <property type="project" value="UniProtKB-SubCell"/>
</dbReference>
<dbReference type="PROSITE" id="PS50048">
    <property type="entry name" value="ZN2_CY6_FUNGAL_2"/>
    <property type="match status" value="1"/>
</dbReference>
<evidence type="ECO:0000256" key="1">
    <source>
        <dbReference type="ARBA" id="ARBA00004123"/>
    </source>
</evidence>
<dbReference type="Proteomes" id="UP000244855">
    <property type="component" value="Unassembled WGS sequence"/>
</dbReference>
<dbReference type="OrthoDB" id="3915506at2759"/>
<dbReference type="SUPFAM" id="SSF57701">
    <property type="entry name" value="Zn2/Cys6 DNA-binding domain"/>
    <property type="match status" value="1"/>
</dbReference>
<reference evidence="7 8" key="1">
    <citation type="journal article" date="2018" name="Sci. Rep.">
        <title>Comparative genomics provides insights into the lifestyle and reveals functional heterogeneity of dark septate endophytic fungi.</title>
        <authorList>
            <person name="Knapp D.G."/>
            <person name="Nemeth J.B."/>
            <person name="Barry K."/>
            <person name="Hainaut M."/>
            <person name="Henrissat B."/>
            <person name="Johnson J."/>
            <person name="Kuo A."/>
            <person name="Lim J.H.P."/>
            <person name="Lipzen A."/>
            <person name="Nolan M."/>
            <person name="Ohm R.A."/>
            <person name="Tamas L."/>
            <person name="Grigoriev I.V."/>
            <person name="Spatafora J.W."/>
            <person name="Nagy L.G."/>
            <person name="Kovacs G.M."/>
        </authorList>
    </citation>
    <scope>NUCLEOTIDE SEQUENCE [LARGE SCALE GENOMIC DNA]</scope>
    <source>
        <strain evidence="7 8">DSE2036</strain>
    </source>
</reference>
<dbReference type="STRING" id="97972.A0A2V1DH71"/>
<dbReference type="Gene3D" id="4.10.240.10">
    <property type="entry name" value="Zn(2)-C6 fungal-type DNA-binding domain"/>
    <property type="match status" value="1"/>
</dbReference>
<evidence type="ECO:0000313" key="8">
    <source>
        <dbReference type="Proteomes" id="UP000244855"/>
    </source>
</evidence>
<dbReference type="InterPro" id="IPR001138">
    <property type="entry name" value="Zn2Cys6_DnaBD"/>
</dbReference>
<dbReference type="GO" id="GO:0008270">
    <property type="term" value="F:zinc ion binding"/>
    <property type="evidence" value="ECO:0007669"/>
    <property type="project" value="InterPro"/>
</dbReference>
<evidence type="ECO:0000313" key="7">
    <source>
        <dbReference type="EMBL" id="PVH97450.1"/>
    </source>
</evidence>
<name>A0A2V1DH71_9PLEO</name>
<keyword evidence="8" id="KW-1185">Reference proteome</keyword>
<accession>A0A2V1DH71</accession>
<evidence type="ECO:0000256" key="5">
    <source>
        <dbReference type="ARBA" id="ARBA00023242"/>
    </source>
</evidence>
<dbReference type="InterPro" id="IPR051089">
    <property type="entry name" value="prtT"/>
</dbReference>
<dbReference type="AlphaFoldDB" id="A0A2V1DH71"/>
<comment type="subcellular location">
    <subcellularLocation>
        <location evidence="1">Nucleus</location>
    </subcellularLocation>
</comment>
<keyword evidence="5" id="KW-0539">Nucleus</keyword>
<dbReference type="Pfam" id="PF00172">
    <property type="entry name" value="Zn_clus"/>
    <property type="match status" value="1"/>
</dbReference>
<dbReference type="SMART" id="SM00066">
    <property type="entry name" value="GAL4"/>
    <property type="match status" value="1"/>
</dbReference>
<sequence>MVRSHTQELLAGPRPRATCDRCQAQKLRCVKTKDQPECLRCAKHKTSCTFSVRKQRRTRDSEAENTIAETALPVVPHAHGSEFSVAGTPSNISSPSLDTWAMDFNSLFATENLHTLSTPLEPQHHQSLGVLDIIRELAEVNVRLHDHFCTLSTHTHPESSGSTSDGQTSRFFAIDETFTLTNNFITLVRRLQMSLDDPVNIGISIDQATTLLILSCFHRLMDIYSFIAGSIQSCSQNPQLPLEGDQPAVCLPSLQVDWTR</sequence>
<dbReference type="EMBL" id="KZ805436">
    <property type="protein sequence ID" value="PVH97450.1"/>
    <property type="molecule type" value="Genomic_DNA"/>
</dbReference>
<evidence type="ECO:0000259" key="6">
    <source>
        <dbReference type="PROSITE" id="PS50048"/>
    </source>
</evidence>
<dbReference type="CDD" id="cd00067">
    <property type="entry name" value="GAL4"/>
    <property type="match status" value="1"/>
</dbReference>
<evidence type="ECO:0000256" key="2">
    <source>
        <dbReference type="ARBA" id="ARBA00023015"/>
    </source>
</evidence>
<keyword evidence="2" id="KW-0805">Transcription regulation</keyword>
<gene>
    <name evidence="7" type="ORF">DM02DRAFT_685075</name>
</gene>
<keyword evidence="4" id="KW-0804">Transcription</keyword>
<dbReference type="GO" id="GO:0000976">
    <property type="term" value="F:transcription cis-regulatory region binding"/>
    <property type="evidence" value="ECO:0007669"/>
    <property type="project" value="TreeGrafter"/>
</dbReference>
<proteinExistence type="predicted"/>
<organism evidence="7 8">
    <name type="scientific">Periconia macrospinosa</name>
    <dbReference type="NCBI Taxonomy" id="97972"/>
    <lineage>
        <taxon>Eukaryota</taxon>
        <taxon>Fungi</taxon>
        <taxon>Dikarya</taxon>
        <taxon>Ascomycota</taxon>
        <taxon>Pezizomycotina</taxon>
        <taxon>Dothideomycetes</taxon>
        <taxon>Pleosporomycetidae</taxon>
        <taxon>Pleosporales</taxon>
        <taxon>Massarineae</taxon>
        <taxon>Periconiaceae</taxon>
        <taxon>Periconia</taxon>
    </lineage>
</organism>
<dbReference type="PANTHER" id="PTHR31845">
    <property type="entry name" value="FINGER DOMAIN PROTEIN, PUTATIVE-RELATED"/>
    <property type="match status" value="1"/>
</dbReference>
<feature type="domain" description="Zn(2)-C6 fungal-type" evidence="6">
    <location>
        <begin position="18"/>
        <end position="50"/>
    </location>
</feature>
<dbReference type="GO" id="GO:0000981">
    <property type="term" value="F:DNA-binding transcription factor activity, RNA polymerase II-specific"/>
    <property type="evidence" value="ECO:0007669"/>
    <property type="project" value="InterPro"/>
</dbReference>
<dbReference type="InterPro" id="IPR036864">
    <property type="entry name" value="Zn2-C6_fun-type_DNA-bd_sf"/>
</dbReference>
<protein>
    <recommendedName>
        <fullName evidence="6">Zn(2)-C6 fungal-type domain-containing protein</fullName>
    </recommendedName>
</protein>